<dbReference type="PANTHER" id="PTHR12706:SF30">
    <property type="entry name" value="PROTEIN STRAWBERRY NOTCH-RELATED"/>
    <property type="match status" value="1"/>
</dbReference>
<evidence type="ECO:0000256" key="3">
    <source>
        <dbReference type="SAM" id="MobiDB-lite"/>
    </source>
</evidence>
<protein>
    <recommendedName>
        <fullName evidence="8">Strawberry notch AAA domain-containing protein</fullName>
    </recommendedName>
</protein>
<feature type="domain" description="Strawberry notch helicase C" evidence="4">
    <location>
        <begin position="814"/>
        <end position="1024"/>
    </location>
</feature>
<feature type="domain" description="Strawberry notch helicase C" evidence="4">
    <location>
        <begin position="1191"/>
        <end position="1258"/>
    </location>
</feature>
<dbReference type="EMBL" id="HBIJ01016105">
    <property type="protein sequence ID" value="CAE0369968.1"/>
    <property type="molecule type" value="Transcribed_RNA"/>
</dbReference>
<feature type="domain" description="Strawberry notch AAA" evidence="5">
    <location>
        <begin position="103"/>
        <end position="407"/>
    </location>
</feature>
<keyword evidence="2" id="KW-0175">Coiled coil</keyword>
<sequence>MSSSGTPFHEMNINAYDDDFYFQQMQSQYAARALQQRRDADRYSANQHKSSSLKHSVNNRVIHKHHKKESKITLKDEEEADEDALDEVEFADYVPQKLKFGIAHPDPVVENASLSAVSPPDLGDDCLNGIPSKIIKNGNLSSLQLESIAYANLRFSKRLPDGKRYGFFIGDGAGMGKGRQLAGIIAQQIGQGNLKHVWISVSNDLRFDAERDLNDVGAGQVTVLPMNKQDYKPLRLDRGVIFSTYASLISASKEKVKRKRIDQLVTWCGGEKFQGCIMFDESHKAKNLFASGSGAKPTKVGQAVLEIQRLLPNARIVYCSATGASEPRHFGYMERLGLWGSHPGAPFPNFEVFLDEVESRGVGMMELVAMHLKQQGALVCRALSFKNCTFELIDGVMDAHVERVYDRAAEIWDQLRLVLLELFRRKELKDPFDKPDDDDEDEYGLVTKKTQNKTNHGIFWRYFWGAHQRFFKDLCVASKVPKVIECVEQALKEDKCCVIGLQSTGEARTADAVEEYGSVMDDFVSAPRATLERLIKKTFVVPDLNNSDDEVSDNDADVAMDQAPLGRTRRSRRKAAPEALLSTNIRDKEIDIDSENDDLDDDVRLEGPAADGIELHRTKIRKMTSNGKLLTGVVTSFKAPFYSVKMENNTKATFTKGQIKQMIYYDDDDDDDEDFAPVKKKAKSSTADTSKVGPTKKKKTIISLVDSDESAVEEEESEDDDDYASENSDDWGVTKSKKMKKKKKKHPPSQKKSSTQKNLIDLSQDDSDEDMLQAKNMKKRTNADSKATDDPYHDLREIRRRFLAASAALGLPGNPLDTLIDALGGSENVAEMTGRKNRMVRDPKTGKVRQEVRNEKNGVSLEMQNMHEKRCFQNGEKCVAIISEAASAGISLQADRRVPNQKRRVHITLELPWSADKAIQQLGRSHRSNQSSAPEYKFLISSVGGERRFASAVARRLESLGALTQGDRRATVGAKGLGLTAFNFDTKWGRQALSKYFGIINKVNNPPYTLSALPISERTALVEKVEQEAKAEPNDPWGLSYSAFSSIGSEPKTIFGGGTTDPTKIAFSFVDVDKINEKQAQAELEKIVLEPSPSKKKLNDDDDDVQITDSTAIVLPHARPHCTEVPFASSRHYDACRNCYCFVCDVPVANCTQWTKHCDATDVGPDANMWKAQRAATNQIDFQYAAKIWLKQVAIECDTTVNSKSRDKEGKTAVGRFLNRILGLKLVQQNLLFEEYARLVEHTIRTARREQRYDEAISELKGRKIKVVERNTLVHGTDEFGNLEHVRVQMDRGISYEKAVEFLKEAREDYERAEKARSDQLKQAGYKITDMRRNKQTTPMNGFWISKKDHPVAKRKMPVLAIEAKSLTPGQATNASIRIYRPGTGVWNMSAIDLLQKYKRATDDEIKDIWENDFEHYAKVCSHGSKCKHGIDCEVGKRIIHHDVIKGSLLRAMREAEKAISAAHGIANHRLKVMRVTETEENGESFLCIQITKNYIDTVTERLQFL</sequence>
<feature type="domain" description="SBNO alpha/beta" evidence="6">
    <location>
        <begin position="1334"/>
        <end position="1438"/>
    </location>
</feature>
<evidence type="ECO:0000259" key="5">
    <source>
        <dbReference type="Pfam" id="PF13872"/>
    </source>
</evidence>
<accession>A0A7S3JZA5</accession>
<feature type="region of interest" description="Disordered" evidence="3">
    <location>
        <begin position="678"/>
        <end position="697"/>
    </location>
</feature>
<dbReference type="GO" id="GO:0042393">
    <property type="term" value="F:histone binding"/>
    <property type="evidence" value="ECO:0007669"/>
    <property type="project" value="TreeGrafter"/>
</dbReference>
<dbReference type="InterPro" id="IPR026937">
    <property type="entry name" value="SBNO_Helicase_C_dom"/>
</dbReference>
<feature type="compositionally biased region" description="Acidic residues" evidence="3">
    <location>
        <begin position="706"/>
        <end position="729"/>
    </location>
</feature>
<dbReference type="InterPro" id="IPR026741">
    <property type="entry name" value="SNO"/>
</dbReference>
<evidence type="ECO:0000313" key="7">
    <source>
        <dbReference type="EMBL" id="CAE0369968.1"/>
    </source>
</evidence>
<evidence type="ECO:0000256" key="1">
    <source>
        <dbReference type="ARBA" id="ARBA00006992"/>
    </source>
</evidence>
<dbReference type="Pfam" id="PF13871">
    <property type="entry name" value="Helicase_C_4"/>
    <property type="match status" value="2"/>
</dbReference>
<organism evidence="7">
    <name type="scientific">Aureoumbra lagunensis</name>
    <dbReference type="NCBI Taxonomy" id="44058"/>
    <lineage>
        <taxon>Eukaryota</taxon>
        <taxon>Sar</taxon>
        <taxon>Stramenopiles</taxon>
        <taxon>Ochrophyta</taxon>
        <taxon>Pelagophyceae</taxon>
        <taxon>Pelagomonadales</taxon>
        <taxon>Aureoumbra</taxon>
    </lineage>
</organism>
<feature type="compositionally biased region" description="Polar residues" evidence="3">
    <location>
        <begin position="44"/>
        <end position="54"/>
    </location>
</feature>
<dbReference type="Pfam" id="PF13872">
    <property type="entry name" value="AAA_34"/>
    <property type="match status" value="1"/>
</dbReference>
<dbReference type="PANTHER" id="PTHR12706">
    <property type="entry name" value="STRAWBERRY NOTCH-RELATED"/>
    <property type="match status" value="1"/>
</dbReference>
<feature type="region of interest" description="Disordered" evidence="3">
    <location>
        <begin position="32"/>
        <end position="54"/>
    </location>
</feature>
<dbReference type="SUPFAM" id="SSF52540">
    <property type="entry name" value="P-loop containing nucleoside triphosphate hydrolases"/>
    <property type="match status" value="2"/>
</dbReference>
<dbReference type="GO" id="GO:0031490">
    <property type="term" value="F:chromatin DNA binding"/>
    <property type="evidence" value="ECO:0007669"/>
    <property type="project" value="TreeGrafter"/>
</dbReference>
<evidence type="ECO:0000256" key="2">
    <source>
        <dbReference type="SAM" id="Coils"/>
    </source>
</evidence>
<feature type="region of interest" description="Disordered" evidence="3">
    <location>
        <begin position="703"/>
        <end position="767"/>
    </location>
</feature>
<proteinExistence type="inferred from homology"/>
<name>A0A7S3JZA5_9STRA</name>
<feature type="coiled-coil region" evidence="2">
    <location>
        <begin position="1296"/>
        <end position="1323"/>
    </location>
</feature>
<comment type="similarity">
    <text evidence="1">Belongs to the SBNO family.</text>
</comment>
<feature type="compositionally biased region" description="Basic residues" evidence="3">
    <location>
        <begin position="735"/>
        <end position="749"/>
    </location>
</feature>
<dbReference type="InterPro" id="IPR039187">
    <property type="entry name" value="SNO_AAA"/>
</dbReference>
<evidence type="ECO:0000259" key="6">
    <source>
        <dbReference type="Pfam" id="PF25373"/>
    </source>
</evidence>
<reference evidence="7" key="1">
    <citation type="submission" date="2021-01" db="EMBL/GenBank/DDBJ databases">
        <authorList>
            <person name="Corre E."/>
            <person name="Pelletier E."/>
            <person name="Niang G."/>
            <person name="Scheremetjew M."/>
            <person name="Finn R."/>
            <person name="Kale V."/>
            <person name="Holt S."/>
            <person name="Cochrane G."/>
            <person name="Meng A."/>
            <person name="Brown T."/>
            <person name="Cohen L."/>
        </authorList>
    </citation>
    <scope>NUCLEOTIDE SEQUENCE</scope>
    <source>
        <strain evidence="7">CCMP1510</strain>
    </source>
</reference>
<dbReference type="InterPro" id="IPR027417">
    <property type="entry name" value="P-loop_NTPase"/>
</dbReference>
<dbReference type="GO" id="GO:0006355">
    <property type="term" value="P:regulation of DNA-templated transcription"/>
    <property type="evidence" value="ECO:0007669"/>
    <property type="project" value="InterPro"/>
</dbReference>
<dbReference type="InterPro" id="IPR057332">
    <property type="entry name" value="SBNO_a/b_dom"/>
</dbReference>
<dbReference type="GO" id="GO:0005634">
    <property type="term" value="C:nucleus"/>
    <property type="evidence" value="ECO:0007669"/>
    <property type="project" value="TreeGrafter"/>
</dbReference>
<dbReference type="Pfam" id="PF25373">
    <property type="entry name" value="SBNO"/>
    <property type="match status" value="1"/>
</dbReference>
<evidence type="ECO:0008006" key="8">
    <source>
        <dbReference type="Google" id="ProtNLM"/>
    </source>
</evidence>
<evidence type="ECO:0000259" key="4">
    <source>
        <dbReference type="Pfam" id="PF13871"/>
    </source>
</evidence>
<gene>
    <name evidence="7" type="ORF">ALAG00032_LOCUS10732</name>
</gene>